<feature type="compositionally biased region" description="Acidic residues" evidence="1">
    <location>
        <begin position="135"/>
        <end position="169"/>
    </location>
</feature>
<feature type="compositionally biased region" description="Low complexity" evidence="1">
    <location>
        <begin position="274"/>
        <end position="289"/>
    </location>
</feature>
<name>A0A8X7NGC0_CANPA</name>
<dbReference type="InterPro" id="IPR035441">
    <property type="entry name" value="TFIIS/LEDGF_dom_sf"/>
</dbReference>
<evidence type="ECO:0000313" key="3">
    <source>
        <dbReference type="EMBL" id="KAF6045381.1"/>
    </source>
</evidence>
<dbReference type="Proteomes" id="UP000590412">
    <property type="component" value="Unassembled WGS sequence"/>
</dbReference>
<feature type="compositionally biased region" description="Polar residues" evidence="1">
    <location>
        <begin position="572"/>
        <end position="585"/>
    </location>
</feature>
<accession>A0A8X7NGC0</accession>
<feature type="compositionally biased region" description="Basic and acidic residues" evidence="1">
    <location>
        <begin position="476"/>
        <end position="487"/>
    </location>
</feature>
<dbReference type="OrthoDB" id="9975114at2759"/>
<feature type="compositionally biased region" description="Polar residues" evidence="1">
    <location>
        <begin position="510"/>
        <end position="519"/>
    </location>
</feature>
<evidence type="ECO:0000256" key="1">
    <source>
        <dbReference type="SAM" id="MobiDB-lite"/>
    </source>
</evidence>
<feature type="compositionally biased region" description="Basic and acidic residues" evidence="1">
    <location>
        <begin position="251"/>
        <end position="267"/>
    </location>
</feature>
<dbReference type="EMBL" id="JABWAB010000009">
    <property type="protein sequence ID" value="KAF6045381.1"/>
    <property type="molecule type" value="Genomic_DNA"/>
</dbReference>
<feature type="compositionally biased region" description="Basic and acidic residues" evidence="1">
    <location>
        <begin position="494"/>
        <end position="509"/>
    </location>
</feature>
<feature type="compositionally biased region" description="Basic and acidic residues" evidence="1">
    <location>
        <begin position="436"/>
        <end position="469"/>
    </location>
</feature>
<gene>
    <name evidence="3" type="ORF">FOB60_004953</name>
</gene>
<proteinExistence type="predicted"/>
<feature type="compositionally biased region" description="Basic and acidic residues" evidence="1">
    <location>
        <begin position="520"/>
        <end position="539"/>
    </location>
</feature>
<dbReference type="SUPFAM" id="SSF63748">
    <property type="entry name" value="Tudor/PWWP/MBT"/>
    <property type="match status" value="1"/>
</dbReference>
<organism evidence="3 4">
    <name type="scientific">Candida parapsilosis</name>
    <name type="common">Yeast</name>
    <dbReference type="NCBI Taxonomy" id="5480"/>
    <lineage>
        <taxon>Eukaryota</taxon>
        <taxon>Fungi</taxon>
        <taxon>Dikarya</taxon>
        <taxon>Ascomycota</taxon>
        <taxon>Saccharomycotina</taxon>
        <taxon>Pichiomycetes</taxon>
        <taxon>Debaryomycetaceae</taxon>
        <taxon>Candida/Lodderomyces clade</taxon>
        <taxon>Candida</taxon>
    </lineage>
</organism>
<dbReference type="SUPFAM" id="SSF47676">
    <property type="entry name" value="Conserved domain common to transcription factors TFIIS, elongin A, CRSP70"/>
    <property type="match status" value="1"/>
</dbReference>
<dbReference type="Pfam" id="PF08711">
    <property type="entry name" value="Med26"/>
    <property type="match status" value="1"/>
</dbReference>
<dbReference type="InterPro" id="IPR000313">
    <property type="entry name" value="PWWP_dom"/>
</dbReference>
<feature type="compositionally biased region" description="Low complexity" evidence="1">
    <location>
        <begin position="400"/>
        <end position="411"/>
    </location>
</feature>
<dbReference type="Gene3D" id="2.30.30.140">
    <property type="match status" value="1"/>
</dbReference>
<evidence type="ECO:0000313" key="4">
    <source>
        <dbReference type="Proteomes" id="UP000590412"/>
    </source>
</evidence>
<feature type="compositionally biased region" description="Polar residues" evidence="1">
    <location>
        <begin position="596"/>
        <end position="609"/>
    </location>
</feature>
<feature type="region of interest" description="Disordered" evidence="1">
    <location>
        <begin position="395"/>
        <end position="609"/>
    </location>
</feature>
<sequence>MPPRSSSNQFDDKQKVFAKMPGYPWWPAFITPEEYVPKHVQRAQKKSTPYCVIFIPDGDFYWCTEKGLKEYKLENTSKDLSKLDAKTIAKLKDVKYLKRRLTTIPKKPATFPEAITASEKLDFDDFITIFQEDFEDDDGEEEEEEKEEEEEEEAQVDDEIEEEGEEEEEKPTVSVKKSAPSKSRNRSEAKPRRSSRTQNVDIDVDAVDDEGEDGDVEDQYQEEIPKNKRKRGSVVQASTNGKKRTSTDAAVTDKVDSEPNKKPKMENSSDEDTANAAGAAAASIKSGKAPVNDEEKQHQLYLCRIKLQRTLIQRDLNKSPPTADELSLVRLILYRLVNFPVDKELLKKTKLYKVMRYILKNPDLEYSESFKLHELCKEILEKWEPFIQQILYEKEHSNSDKSSNSSSRLLSVKNGGSGFNDDSEVSGIEQSLPEIDQSKDEESEVVEKRSGSGETKTESSVSTEKKEVPDVSSKNDGGEEKDTESKKQNGNNSHKGDDVKEEIKTDINSHENQNSQATGDKTESATESEIKESKIKTETVTDNGDGVNEDQTKELESTVDTAKAESKDDSVKTGSQSESAATKETTAPAELIAEQKSVSNDVGQATAFS</sequence>
<feature type="domain" description="PWWP" evidence="2">
    <location>
        <begin position="16"/>
        <end position="62"/>
    </location>
</feature>
<dbReference type="SMART" id="SM00293">
    <property type="entry name" value="PWWP"/>
    <property type="match status" value="1"/>
</dbReference>
<reference evidence="3" key="1">
    <citation type="submission" date="2020-03" db="EMBL/GenBank/DDBJ databases">
        <title>FDA dAtabase for Regulatory Grade micrObial Sequences (FDA-ARGOS): Supporting development and validation of Infectious Disease Dx tests.</title>
        <authorList>
            <person name="Campos J."/>
            <person name="Goldberg B."/>
            <person name="Tallon L."/>
            <person name="Sadzewicz L."/>
            <person name="Vavikolanu K."/>
            <person name="Mehta A."/>
            <person name="Aluvathingal J."/>
            <person name="Nadendla S."/>
            <person name="Nandy P."/>
            <person name="Geyer C."/>
            <person name="Yan Y."/>
            <person name="Sichtig H."/>
        </authorList>
    </citation>
    <scope>NUCLEOTIDE SEQUENCE [LARGE SCALE GENOMIC DNA]</scope>
    <source>
        <strain evidence="3">FDAARGOS_652</strain>
    </source>
</reference>
<dbReference type="InterPro" id="IPR017923">
    <property type="entry name" value="TFIIS_N"/>
</dbReference>
<comment type="caution">
    <text evidence="3">The sequence shown here is derived from an EMBL/GenBank/DDBJ whole genome shotgun (WGS) entry which is preliminary data.</text>
</comment>
<evidence type="ECO:0000259" key="2">
    <source>
        <dbReference type="PROSITE" id="PS50812"/>
    </source>
</evidence>
<feature type="compositionally biased region" description="Acidic residues" evidence="1">
    <location>
        <begin position="202"/>
        <end position="221"/>
    </location>
</feature>
<dbReference type="Pfam" id="PF00855">
    <property type="entry name" value="PWWP"/>
    <property type="match status" value="1"/>
</dbReference>
<protein>
    <submittedName>
        <fullName evidence="3">PWWP domain family protein</fullName>
    </submittedName>
</protein>
<feature type="region of interest" description="Disordered" evidence="1">
    <location>
        <begin position="135"/>
        <end position="292"/>
    </location>
</feature>
<feature type="compositionally biased region" description="Basic and acidic residues" evidence="1">
    <location>
        <begin position="550"/>
        <end position="571"/>
    </location>
</feature>
<dbReference type="PROSITE" id="PS50812">
    <property type="entry name" value="PWWP"/>
    <property type="match status" value="1"/>
</dbReference>
<dbReference type="AlphaFoldDB" id="A0A8X7NGC0"/>